<dbReference type="EMBL" id="JAFDVD010000009">
    <property type="protein sequence ID" value="MBM6400552.1"/>
    <property type="molecule type" value="Genomic_DNA"/>
</dbReference>
<sequence length="178" mass="19216">MSGPQRGELPTRVVITAPAWVRLISLPLMLAFWVGCVMGLVGLVRDGAGEDTPLLAAVVGWVLVLFFVLVIPPAAWFVLRYRTVLDVEGDRVERQPGAVSVPVSTLRELRALPPSTLNRANRGARVQVIGENGGVVAQVDESMRQWPAALAVLRAWARRDPSLVEGDYSRAALLGSDA</sequence>
<keyword evidence="1" id="KW-0812">Transmembrane</keyword>
<keyword evidence="1" id="KW-0472">Membrane</keyword>
<feature type="transmembrane region" description="Helical" evidence="1">
    <location>
        <begin position="54"/>
        <end position="79"/>
    </location>
</feature>
<gene>
    <name evidence="2" type="ORF">JQN70_09170</name>
</gene>
<proteinExistence type="predicted"/>
<comment type="caution">
    <text evidence="2">The sequence shown here is derived from an EMBL/GenBank/DDBJ whole genome shotgun (WGS) entry which is preliminary data.</text>
</comment>
<evidence type="ECO:0008006" key="4">
    <source>
        <dbReference type="Google" id="ProtNLM"/>
    </source>
</evidence>
<organism evidence="2 3">
    <name type="scientific">Phycicoccus sonneratiae</name>
    <dbReference type="NCBI Taxonomy" id="2807628"/>
    <lineage>
        <taxon>Bacteria</taxon>
        <taxon>Bacillati</taxon>
        <taxon>Actinomycetota</taxon>
        <taxon>Actinomycetes</taxon>
        <taxon>Micrococcales</taxon>
        <taxon>Intrasporangiaceae</taxon>
        <taxon>Phycicoccus</taxon>
    </lineage>
</organism>
<dbReference type="RefSeq" id="WP_204131034.1">
    <property type="nucleotide sequence ID" value="NZ_JAFDVD010000009.1"/>
</dbReference>
<reference evidence="2" key="1">
    <citation type="submission" date="2021-02" db="EMBL/GenBank/DDBJ databases">
        <title>Phycicoccus sp. MQZ13P-5T, whole genome shotgun sequence.</title>
        <authorList>
            <person name="Tuo L."/>
        </authorList>
    </citation>
    <scope>NUCLEOTIDE SEQUENCE</scope>
    <source>
        <strain evidence="2">MQZ13P-5</strain>
    </source>
</reference>
<name>A0ABS2CKX8_9MICO</name>
<evidence type="ECO:0000313" key="2">
    <source>
        <dbReference type="EMBL" id="MBM6400552.1"/>
    </source>
</evidence>
<accession>A0ABS2CKX8</accession>
<keyword evidence="1" id="KW-1133">Transmembrane helix</keyword>
<protein>
    <recommendedName>
        <fullName evidence="4">PH domain-containing protein</fullName>
    </recommendedName>
</protein>
<evidence type="ECO:0000313" key="3">
    <source>
        <dbReference type="Proteomes" id="UP001430172"/>
    </source>
</evidence>
<keyword evidence="3" id="KW-1185">Reference proteome</keyword>
<dbReference type="Proteomes" id="UP001430172">
    <property type="component" value="Unassembled WGS sequence"/>
</dbReference>
<feature type="transmembrane region" description="Helical" evidence="1">
    <location>
        <begin position="20"/>
        <end position="42"/>
    </location>
</feature>
<evidence type="ECO:0000256" key="1">
    <source>
        <dbReference type="SAM" id="Phobius"/>
    </source>
</evidence>